<proteinExistence type="predicted"/>
<dbReference type="Proteomes" id="UP000664859">
    <property type="component" value="Unassembled WGS sequence"/>
</dbReference>
<feature type="region of interest" description="Disordered" evidence="1">
    <location>
        <begin position="92"/>
        <end position="187"/>
    </location>
</feature>
<reference evidence="2" key="1">
    <citation type="submission" date="2021-02" db="EMBL/GenBank/DDBJ databases">
        <title>First Annotated Genome of the Yellow-green Alga Tribonema minus.</title>
        <authorList>
            <person name="Mahan K.M."/>
        </authorList>
    </citation>
    <scope>NUCLEOTIDE SEQUENCE</scope>
    <source>
        <strain evidence="2">UTEX B ZZ1240</strain>
    </source>
</reference>
<comment type="caution">
    <text evidence="2">The sequence shown here is derived from an EMBL/GenBank/DDBJ whole genome shotgun (WGS) entry which is preliminary data.</text>
</comment>
<evidence type="ECO:0000313" key="3">
    <source>
        <dbReference type="Proteomes" id="UP000664859"/>
    </source>
</evidence>
<protein>
    <submittedName>
        <fullName evidence="2">Uncharacterized protein</fullName>
    </submittedName>
</protein>
<feature type="region of interest" description="Disordered" evidence="1">
    <location>
        <begin position="209"/>
        <end position="270"/>
    </location>
</feature>
<evidence type="ECO:0000256" key="1">
    <source>
        <dbReference type="SAM" id="MobiDB-lite"/>
    </source>
</evidence>
<keyword evidence="3" id="KW-1185">Reference proteome</keyword>
<dbReference type="AlphaFoldDB" id="A0A836CJ63"/>
<feature type="compositionally biased region" description="Gly residues" evidence="1">
    <location>
        <begin position="103"/>
        <end position="164"/>
    </location>
</feature>
<evidence type="ECO:0000313" key="2">
    <source>
        <dbReference type="EMBL" id="KAG5188052.1"/>
    </source>
</evidence>
<gene>
    <name evidence="2" type="ORF">JKP88DRAFT_276014</name>
</gene>
<accession>A0A836CJ63</accession>
<sequence length="270" mass="25970">MIAMQRKTQAVPVCVRETAACVADAACRSCVTTGDIPRKPRDITSCADLQAWFAAISLPDAAACPFVGLTTPLANLIYCRFDSYAQEANLTCPEQIPTPTPPGTGGAGGTGGGAGAPGAPGGSGGAPGGSSGGAPGAPGGSGGAPGGSGGGAPGAPGGGGGGDGGGRRLQASPSLIPSPAPSFSPTVIPTSTRYGQWFMTVDTVAPTAAPTLPSADAGRARCGGREPPRNACAAARRGGCSSGGGRALQASAPRGQRCAEQDVDASPVQN</sequence>
<organism evidence="2 3">
    <name type="scientific">Tribonema minus</name>
    <dbReference type="NCBI Taxonomy" id="303371"/>
    <lineage>
        <taxon>Eukaryota</taxon>
        <taxon>Sar</taxon>
        <taxon>Stramenopiles</taxon>
        <taxon>Ochrophyta</taxon>
        <taxon>PX clade</taxon>
        <taxon>Xanthophyceae</taxon>
        <taxon>Tribonematales</taxon>
        <taxon>Tribonemataceae</taxon>
        <taxon>Tribonema</taxon>
    </lineage>
</organism>
<name>A0A836CJ63_9STRA</name>
<dbReference type="EMBL" id="JAFCMP010000079">
    <property type="protein sequence ID" value="KAG5188052.1"/>
    <property type="molecule type" value="Genomic_DNA"/>
</dbReference>